<sequence length="121" mass="13331">MPSPSLVHAARRAPDALDHVIRMVRVMQERATGPEEACTVVHLFQAGFTEVQVHAYRDPARAMMQGLPTGLRHNPPGRLAAKLALRRVPEIRAAIAERQVADRPAWTTPVIRESEPTEAAS</sequence>
<dbReference type="Proteomes" id="UP000012488">
    <property type="component" value="Chromosome"/>
</dbReference>
<protein>
    <submittedName>
        <fullName evidence="1">Uncharacterized protein</fullName>
    </submittedName>
</protein>
<evidence type="ECO:0000313" key="2">
    <source>
        <dbReference type="Proteomes" id="UP000012488"/>
    </source>
</evidence>
<dbReference type="KEGG" id="mmes:MMSR116_29460"/>
<reference evidence="1 2" key="1">
    <citation type="journal article" date="2012" name="Genet. Mol. Biol.">
        <title>Analysis of 16S rRNA and mxaF genes revealing insights into Methylobacterium niche-specific plant association.</title>
        <authorList>
            <person name="Dourado M.N."/>
            <person name="Andreote F.D."/>
            <person name="Dini-Andreote F."/>
            <person name="Conti R."/>
            <person name="Araujo J.M."/>
            <person name="Araujo W.L."/>
        </authorList>
    </citation>
    <scope>NUCLEOTIDE SEQUENCE [LARGE SCALE GENOMIC DNA]</scope>
    <source>
        <strain evidence="1 2">SR1.6/6</strain>
    </source>
</reference>
<dbReference type="AlphaFoldDB" id="A0A6B9FZM5"/>
<name>A0A6B9FZM5_9HYPH</name>
<dbReference type="EMBL" id="CP043538">
    <property type="protein sequence ID" value="QGY05565.1"/>
    <property type="molecule type" value="Genomic_DNA"/>
</dbReference>
<accession>A0A6B9FZM5</accession>
<evidence type="ECO:0000313" key="1">
    <source>
        <dbReference type="EMBL" id="QGY05565.1"/>
    </source>
</evidence>
<organism evidence="1 2">
    <name type="scientific">Methylobacterium mesophilicum SR1.6/6</name>
    <dbReference type="NCBI Taxonomy" id="908290"/>
    <lineage>
        <taxon>Bacteria</taxon>
        <taxon>Pseudomonadati</taxon>
        <taxon>Pseudomonadota</taxon>
        <taxon>Alphaproteobacteria</taxon>
        <taxon>Hyphomicrobiales</taxon>
        <taxon>Methylobacteriaceae</taxon>
        <taxon>Methylobacterium</taxon>
    </lineage>
</organism>
<proteinExistence type="predicted"/>
<dbReference type="RefSeq" id="WP_010684420.1">
    <property type="nucleotide sequence ID" value="NZ_CP043538.1"/>
</dbReference>
<dbReference type="OrthoDB" id="8002707at2"/>
<reference evidence="1 2" key="2">
    <citation type="journal article" date="2013" name="Genome Announc.">
        <title>Draft Genome Sequence of Methylobacterium mesophilicum Strain SR1.6/6, Isolated from Citrus sinensis.</title>
        <authorList>
            <person name="Marinho Almeida D."/>
            <person name="Dini-Andreote F."/>
            <person name="Camargo Neves A.A."/>
            <person name="Juca Ramos R.T."/>
            <person name="Andreote F.D."/>
            <person name="Carneiro A.R."/>
            <person name="Oliveira de Souza Lima A."/>
            <person name="Caracciolo Gomes de Sa P.H."/>
            <person name="Ribeiro Barbosa M.S."/>
            <person name="Araujo W.L."/>
            <person name="Silva A."/>
        </authorList>
    </citation>
    <scope>NUCLEOTIDE SEQUENCE [LARGE SCALE GENOMIC DNA]</scope>
    <source>
        <strain evidence="1 2">SR1.6/6</strain>
    </source>
</reference>
<gene>
    <name evidence="1" type="ORF">MMSR116_29460</name>
</gene>